<dbReference type="Gene3D" id="3.30.300.30">
    <property type="match status" value="1"/>
</dbReference>
<comment type="function">
    <text evidence="1 12">The M ring may be actively involved in energy transduction.</text>
</comment>
<evidence type="ECO:0000256" key="14">
    <source>
        <dbReference type="SAM" id="Phobius"/>
    </source>
</evidence>
<evidence type="ECO:0000256" key="8">
    <source>
        <dbReference type="ARBA" id="ARBA00022989"/>
    </source>
</evidence>
<name>A0ABV3U238_9GAMM</name>
<gene>
    <name evidence="17" type="primary">fliF</name>
    <name evidence="17" type="ORF">AB4876_01380</name>
</gene>
<keyword evidence="17" id="KW-0282">Flagellum</keyword>
<dbReference type="Pfam" id="PF08345">
    <property type="entry name" value="YscJ_FliF_C"/>
    <property type="match status" value="1"/>
</dbReference>
<comment type="subunit">
    <text evidence="11">The basal body constitutes a major portion of the flagellar organelle and consists of four rings (L,P,S, and M) mounted on a central rod. The M ring is integral to the inner membrane of the cell and may be connected to the flagellar rod via the S ring. The S (supramembrane ring) lies just distal to the M ring. The L and P rings lie in the outer membrane and the periplasmic space, respectively.</text>
</comment>
<comment type="subcellular location">
    <subcellularLocation>
        <location evidence="2 12">Bacterial flagellum basal body</location>
    </subcellularLocation>
    <subcellularLocation>
        <location evidence="3">Cell membrane</location>
        <topology evidence="3">Multi-pass membrane protein</topology>
    </subcellularLocation>
</comment>
<sequence>MAEAKSNPLTSLLADLAKNDVLRQLLILVGIAASVAIGVAAVMWSQGTDYRTLYANVAPERAAGVIDALNAAGIPYKIQEPTGSIMVPSEKIHDARIKLAGQGVMRDGTGMAILEQEQGFGVSEFMQSKKYHYALEQELASTIESMHQVRKARVHLAIPKQSVFVRDRKPASASIMLDIFPGSSIDKQNVNAIMNLVASSITGLSPEQVTVVDQQGNQLSEQGDKDDLGLSSRQFSYRQRIESAYEDSIEDLLRPLADAGQVRVKVSADVDFSTGEESRESWNPDRQVVRSEQINEQGRAAAGNAGAKGIPGSLTNEPPSIGGQVTEGDGGNNGGSRSIVRNYEIERVLNHTTTPTGLIKKLSVAVVVANRSSTVEEGGEPTSVEISAAELEKLNLLVRDAIGFDADRGDRVTVVSADFQPQNAFDDEMSAPGFWEQPWFANLIRQSFAGLAVLIIVFAVLRPGMRTLMHSNSSSAAAAGQLPAGAEVDNVTGEVLHPAVAALGGPQMAQAQLGSRMGFEEKMTEVRSVVNESPERVAQVMKKWVSEENGKS</sequence>
<dbReference type="InterPro" id="IPR000067">
    <property type="entry name" value="FlgMring_FliF"/>
</dbReference>
<dbReference type="InterPro" id="IPR045851">
    <property type="entry name" value="AMP-bd_C_sf"/>
</dbReference>
<evidence type="ECO:0000256" key="3">
    <source>
        <dbReference type="ARBA" id="ARBA00004651"/>
    </source>
</evidence>
<accession>A0ABV3U238</accession>
<feature type="transmembrane region" description="Helical" evidence="14">
    <location>
        <begin position="21"/>
        <end position="44"/>
    </location>
</feature>
<keyword evidence="17" id="KW-0969">Cilium</keyword>
<feature type="region of interest" description="Disordered" evidence="13">
    <location>
        <begin position="298"/>
        <end position="337"/>
    </location>
</feature>
<dbReference type="Pfam" id="PF01514">
    <property type="entry name" value="YscJ_FliF"/>
    <property type="match status" value="1"/>
</dbReference>
<keyword evidence="7 14" id="KW-0812">Transmembrane</keyword>
<keyword evidence="8 14" id="KW-1133">Transmembrane helix</keyword>
<evidence type="ECO:0000256" key="1">
    <source>
        <dbReference type="ARBA" id="ARBA00003820"/>
    </source>
</evidence>
<dbReference type="EMBL" id="JBFRYA010000001">
    <property type="protein sequence ID" value="MEX1667541.1"/>
    <property type="molecule type" value="Genomic_DNA"/>
</dbReference>
<keyword evidence="9 14" id="KW-0472">Membrane</keyword>
<evidence type="ECO:0000256" key="10">
    <source>
        <dbReference type="ARBA" id="ARBA00023143"/>
    </source>
</evidence>
<evidence type="ECO:0000256" key="7">
    <source>
        <dbReference type="ARBA" id="ARBA00022692"/>
    </source>
</evidence>
<keyword evidence="18" id="KW-1185">Reference proteome</keyword>
<organism evidence="17 18">
    <name type="scientific">Zhongshania guokunii</name>
    <dbReference type="NCBI Taxonomy" id="641783"/>
    <lineage>
        <taxon>Bacteria</taxon>
        <taxon>Pseudomonadati</taxon>
        <taxon>Pseudomonadota</taxon>
        <taxon>Gammaproteobacteria</taxon>
        <taxon>Cellvibrionales</taxon>
        <taxon>Spongiibacteraceae</taxon>
        <taxon>Zhongshania</taxon>
    </lineage>
</organism>
<evidence type="ECO:0000313" key="18">
    <source>
        <dbReference type="Proteomes" id="UP001557485"/>
    </source>
</evidence>
<dbReference type="PANTHER" id="PTHR30046">
    <property type="entry name" value="FLAGELLAR M-RING PROTEIN"/>
    <property type="match status" value="1"/>
</dbReference>
<keyword evidence="17" id="KW-0966">Cell projection</keyword>
<proteinExistence type="inferred from homology"/>
<protein>
    <recommendedName>
        <fullName evidence="5 12">Flagellar M-ring protein</fullName>
    </recommendedName>
</protein>
<reference evidence="17 18" key="1">
    <citation type="journal article" date="2011" name="Int. J. Syst. Evol. Microbiol.">
        <title>Zhongshania antarctica gen. nov., sp. nov. and Zhongshania guokunii sp. nov., gammaproteobacteria respectively isolated from coastal attached (fast) ice and surface seawater of the Antarctic.</title>
        <authorList>
            <person name="Li H.J."/>
            <person name="Zhang X.Y."/>
            <person name="Chen C.X."/>
            <person name="Zhang Y.J."/>
            <person name="Gao Z.M."/>
            <person name="Yu Y."/>
            <person name="Chen X.L."/>
            <person name="Chen B."/>
            <person name="Zhang Y.Z."/>
        </authorList>
    </citation>
    <scope>NUCLEOTIDE SEQUENCE [LARGE SCALE GENOMIC DNA]</scope>
    <source>
        <strain evidence="17 18">ZS6-22T</strain>
    </source>
</reference>
<comment type="caution">
    <text evidence="17">The sequence shown here is derived from an EMBL/GenBank/DDBJ whole genome shotgun (WGS) entry which is preliminary data.</text>
</comment>
<feature type="compositionally biased region" description="Low complexity" evidence="13">
    <location>
        <begin position="298"/>
        <end position="312"/>
    </location>
</feature>
<feature type="domain" description="Flagellar M-ring N-terminal" evidence="15">
    <location>
        <begin position="46"/>
        <end position="220"/>
    </location>
</feature>
<evidence type="ECO:0000256" key="12">
    <source>
        <dbReference type="PIRNR" id="PIRNR004862"/>
    </source>
</evidence>
<evidence type="ECO:0000259" key="16">
    <source>
        <dbReference type="Pfam" id="PF08345"/>
    </source>
</evidence>
<dbReference type="InterPro" id="IPR006182">
    <property type="entry name" value="FliF_N_dom"/>
</dbReference>
<dbReference type="PANTHER" id="PTHR30046:SF0">
    <property type="entry name" value="FLAGELLAR M-RING PROTEIN"/>
    <property type="match status" value="1"/>
</dbReference>
<dbReference type="RefSeq" id="WP_368379863.1">
    <property type="nucleotide sequence ID" value="NZ_JBFRYA010000001.1"/>
</dbReference>
<evidence type="ECO:0000259" key="15">
    <source>
        <dbReference type="Pfam" id="PF01514"/>
    </source>
</evidence>
<evidence type="ECO:0000256" key="5">
    <source>
        <dbReference type="ARBA" id="ARBA00017949"/>
    </source>
</evidence>
<evidence type="ECO:0000256" key="6">
    <source>
        <dbReference type="ARBA" id="ARBA00022475"/>
    </source>
</evidence>
<keyword evidence="10 12" id="KW-0975">Bacterial flagellum</keyword>
<feature type="transmembrane region" description="Helical" evidence="14">
    <location>
        <begin position="439"/>
        <end position="461"/>
    </location>
</feature>
<evidence type="ECO:0000256" key="13">
    <source>
        <dbReference type="SAM" id="MobiDB-lite"/>
    </source>
</evidence>
<evidence type="ECO:0000256" key="2">
    <source>
        <dbReference type="ARBA" id="ARBA00004117"/>
    </source>
</evidence>
<dbReference type="PIRSF" id="PIRSF004862">
    <property type="entry name" value="FliF"/>
    <property type="match status" value="1"/>
</dbReference>
<evidence type="ECO:0000313" key="17">
    <source>
        <dbReference type="EMBL" id="MEX1667541.1"/>
    </source>
</evidence>
<dbReference type="PRINTS" id="PR01009">
    <property type="entry name" value="FLGMRINGFLIF"/>
</dbReference>
<comment type="similarity">
    <text evidence="4 12">Belongs to the FliF family.</text>
</comment>
<dbReference type="InterPro" id="IPR013556">
    <property type="entry name" value="Flag_M-ring_C"/>
</dbReference>
<evidence type="ECO:0000256" key="11">
    <source>
        <dbReference type="ARBA" id="ARBA00025936"/>
    </source>
</evidence>
<dbReference type="NCBIfam" id="TIGR00206">
    <property type="entry name" value="fliF"/>
    <property type="match status" value="1"/>
</dbReference>
<dbReference type="Proteomes" id="UP001557485">
    <property type="component" value="Unassembled WGS sequence"/>
</dbReference>
<feature type="domain" description="Flagellar M-ring C-terminal" evidence="16">
    <location>
        <begin position="253"/>
        <end position="419"/>
    </location>
</feature>
<dbReference type="InterPro" id="IPR043427">
    <property type="entry name" value="YscJ/FliF"/>
</dbReference>
<evidence type="ECO:0000256" key="4">
    <source>
        <dbReference type="ARBA" id="ARBA00007971"/>
    </source>
</evidence>
<evidence type="ECO:0000256" key="9">
    <source>
        <dbReference type="ARBA" id="ARBA00023136"/>
    </source>
</evidence>
<keyword evidence="6" id="KW-1003">Cell membrane</keyword>